<keyword evidence="4" id="KW-1185">Reference proteome</keyword>
<dbReference type="InterPro" id="IPR052961">
    <property type="entry name" value="Oxido-Kinase-like_Enzymes"/>
</dbReference>
<dbReference type="PANTHER" id="PTHR23020">
    <property type="entry name" value="UNCHARACTERIZED NUCLEAR HORMONE RECEPTOR-RELATED"/>
    <property type="match status" value="1"/>
</dbReference>
<organism evidence="3 4">
    <name type="scientific">Mesorhabditis spiculigera</name>
    <dbReference type="NCBI Taxonomy" id="96644"/>
    <lineage>
        <taxon>Eukaryota</taxon>
        <taxon>Metazoa</taxon>
        <taxon>Ecdysozoa</taxon>
        <taxon>Nematoda</taxon>
        <taxon>Chromadorea</taxon>
        <taxon>Rhabditida</taxon>
        <taxon>Rhabditina</taxon>
        <taxon>Rhabditomorpha</taxon>
        <taxon>Rhabditoidea</taxon>
        <taxon>Rhabditidae</taxon>
        <taxon>Mesorhabditinae</taxon>
        <taxon>Mesorhabditis</taxon>
    </lineage>
</organism>
<dbReference type="InterPro" id="IPR012877">
    <property type="entry name" value="Dhs-27"/>
</dbReference>
<reference evidence="3" key="1">
    <citation type="submission" date="2023-06" db="EMBL/GenBank/DDBJ databases">
        <authorList>
            <person name="Delattre M."/>
        </authorList>
    </citation>
    <scope>NUCLEOTIDE SEQUENCE</scope>
    <source>
        <strain evidence="3">AF72</strain>
    </source>
</reference>
<dbReference type="AlphaFoldDB" id="A0AA36DHQ1"/>
<dbReference type="Pfam" id="PF07914">
    <property type="entry name" value="DUF1679"/>
    <property type="match status" value="1"/>
</dbReference>
<evidence type="ECO:0000256" key="1">
    <source>
        <dbReference type="SAM" id="MobiDB-lite"/>
    </source>
</evidence>
<name>A0AA36DHQ1_9BILA</name>
<sequence>MADLDHVEAPVATEPEPSDPNKIVDTPITWEIVEQDFQKAFNTTATIGPNRTAKVIGDGRGFVSKMAQVEFDWTTDTEKLPKVAVLKITTCDKMRIICEQVMKIDFEGMKHMAGKVHDSEWNLYDQAANNEEFVRNMRLSKYYCGRGFDYGGIEAGYLAIELIENFAHRHFYHTVQDSAAREIVGVLAKLTAYSLKHPEIVDKMDIRWMDEAMGQFVNRQKLETELDNMAEKYPDRKEQVEVFRSVLWAYDTPEVYLKQTAAFGRKILVHGDMWPGNIIWDKDAKGDYHVRHLIDWQVVHLGTPLEDLLRILSSAVTPENYKDHRDSYLEHFYDTLKHEAPACELPWASLSELIEQYEKFVPLIAIAFMPMFMQMEEMLFRTCDASEKEECLKCFYSKIFNTFDETEACIKKWWQHK</sequence>
<gene>
    <name evidence="3" type="ORF">MSPICULIGERA_LOCUS24913</name>
</gene>
<evidence type="ECO:0000313" key="4">
    <source>
        <dbReference type="Proteomes" id="UP001177023"/>
    </source>
</evidence>
<evidence type="ECO:0000259" key="2">
    <source>
        <dbReference type="SMART" id="SM00587"/>
    </source>
</evidence>
<evidence type="ECO:0000313" key="3">
    <source>
        <dbReference type="EMBL" id="CAJ0586932.1"/>
    </source>
</evidence>
<comment type="caution">
    <text evidence="3">The sequence shown here is derived from an EMBL/GenBank/DDBJ whole genome shotgun (WGS) entry which is preliminary data.</text>
</comment>
<accession>A0AA36DHQ1</accession>
<dbReference type="SUPFAM" id="SSF56112">
    <property type="entry name" value="Protein kinase-like (PK-like)"/>
    <property type="match status" value="1"/>
</dbReference>
<dbReference type="Gene3D" id="3.90.1200.10">
    <property type="match status" value="1"/>
</dbReference>
<proteinExistence type="predicted"/>
<feature type="region of interest" description="Disordered" evidence="1">
    <location>
        <begin position="1"/>
        <end position="23"/>
    </location>
</feature>
<feature type="non-terminal residue" evidence="3">
    <location>
        <position position="417"/>
    </location>
</feature>
<dbReference type="InterPro" id="IPR011009">
    <property type="entry name" value="Kinase-like_dom_sf"/>
</dbReference>
<dbReference type="PANTHER" id="PTHR23020:SF8">
    <property type="entry name" value="CHK KINASE-LIKE DOMAIN-CONTAINING PROTEIN"/>
    <property type="match status" value="1"/>
</dbReference>
<dbReference type="EMBL" id="CATQJA010002709">
    <property type="protein sequence ID" value="CAJ0586932.1"/>
    <property type="molecule type" value="Genomic_DNA"/>
</dbReference>
<dbReference type="SMART" id="SM00587">
    <property type="entry name" value="CHK"/>
    <property type="match status" value="1"/>
</dbReference>
<protein>
    <recommendedName>
        <fullName evidence="2">CHK kinase-like domain-containing protein</fullName>
    </recommendedName>
</protein>
<dbReference type="InterPro" id="IPR015897">
    <property type="entry name" value="CHK_kinase-like"/>
</dbReference>
<feature type="domain" description="CHK kinase-like" evidence="2">
    <location>
        <begin position="157"/>
        <end position="342"/>
    </location>
</feature>
<dbReference type="Proteomes" id="UP001177023">
    <property type="component" value="Unassembled WGS sequence"/>
</dbReference>